<dbReference type="SUPFAM" id="SSF56349">
    <property type="entry name" value="DNA breaking-rejoining enzymes"/>
    <property type="match status" value="1"/>
</dbReference>
<evidence type="ECO:0000313" key="3">
    <source>
        <dbReference type="EMBL" id="PYI64071.1"/>
    </source>
</evidence>
<dbReference type="GO" id="GO:0015074">
    <property type="term" value="P:DNA integration"/>
    <property type="evidence" value="ECO:0007669"/>
    <property type="project" value="InterPro"/>
</dbReference>
<sequence length="590" mass="66027">MHRRTGRLPATATAQQVRVLLSRMMRLLVTALDTGPWWRRDRWDPVEEPRIPLREHEPMGRYAVHFDAISTGWLRLAIQWHCKVGLDTGMLTWSTVHRRTAAIRVFDTFLVGQNVPGPHLAVDAAGVRRLMLDFLGYVRAKSVTRGPRAGQRLSPASLQKTAGDLEAFYAFMTENKDDAAATLTDPGWSQLGPEHTRFYRRGELGSKPRPRLEGQIIDDEAMSKVMAGLGLLGTPVEEGGFGDEQAMRITMLMALLGRRVSEICMLDPDPLLPLSSTGLKALQPGEDPQTQAPVAKLHYQQTKIDGGPDTVLVDAEVVTIIHAQQQWAARHFAEYGAPGKIPKYLFLAAMKNRNGDRPYSSLTLRNLLTRLAERLDIRDGAGRLVDFNRTHRFRHTVATGLLNAGVPLHVVQRHLGHLTPTMTMTYAQTLQSTAEAEFLRYRKITASAENIDIDPRDLYDMLELDRRSDRILPNGWCLLPPRQTCTKGNACLTCDKFATDASFLPELQAQQDRTAELIDQRRTAFLARTGEQMGEENIWLAGRRQEHDALGRVIVTLEQTRLADGTVQAVRGAGVTARTDPITENQENKH</sequence>
<organism evidence="3 4">
    <name type="scientific">Arthrobacter livingstonensis</name>
    <dbReference type="NCBI Taxonomy" id="670078"/>
    <lineage>
        <taxon>Bacteria</taxon>
        <taxon>Bacillati</taxon>
        <taxon>Actinomycetota</taxon>
        <taxon>Actinomycetes</taxon>
        <taxon>Micrococcales</taxon>
        <taxon>Micrococcaceae</taxon>
        <taxon>Arthrobacter</taxon>
    </lineage>
</organism>
<dbReference type="PROSITE" id="PS51898">
    <property type="entry name" value="TYR_RECOMBINASE"/>
    <property type="match status" value="1"/>
</dbReference>
<keyword evidence="4" id="KW-1185">Reference proteome</keyword>
<dbReference type="InterPro" id="IPR002104">
    <property type="entry name" value="Integrase_catalytic"/>
</dbReference>
<dbReference type="Pfam" id="PF00589">
    <property type="entry name" value="Phage_integrase"/>
    <property type="match status" value="1"/>
</dbReference>
<dbReference type="Proteomes" id="UP000247832">
    <property type="component" value="Unassembled WGS sequence"/>
</dbReference>
<dbReference type="GO" id="GO:0003677">
    <property type="term" value="F:DNA binding"/>
    <property type="evidence" value="ECO:0007669"/>
    <property type="project" value="InterPro"/>
</dbReference>
<dbReference type="PANTHER" id="PTHR30349">
    <property type="entry name" value="PHAGE INTEGRASE-RELATED"/>
    <property type="match status" value="1"/>
</dbReference>
<name>A0A2V5KYY4_9MICC</name>
<dbReference type="InterPro" id="IPR013762">
    <property type="entry name" value="Integrase-like_cat_sf"/>
</dbReference>
<accession>A0A2V5KYY4</accession>
<comment type="caution">
    <text evidence="3">The sequence shown here is derived from an EMBL/GenBank/DDBJ whole genome shotgun (WGS) entry which is preliminary data.</text>
</comment>
<keyword evidence="1" id="KW-0233">DNA recombination</keyword>
<dbReference type="GO" id="GO:0006310">
    <property type="term" value="P:DNA recombination"/>
    <property type="evidence" value="ECO:0007669"/>
    <property type="project" value="UniProtKB-KW"/>
</dbReference>
<reference evidence="3 4" key="1">
    <citation type="submission" date="2018-05" db="EMBL/GenBank/DDBJ databases">
        <title>Genetic diversity of glacier-inhabiting Cryobacterium bacteria in China and description of Cryobacterium mengkeensis sp. nov. and Arthrobacter glacialis sp. nov.</title>
        <authorList>
            <person name="Liu Q."/>
            <person name="Xin Y.-H."/>
        </authorList>
    </citation>
    <scope>NUCLEOTIDE SEQUENCE [LARGE SCALE GENOMIC DNA]</scope>
    <source>
        <strain evidence="3 4">LI2</strain>
    </source>
</reference>
<protein>
    <recommendedName>
        <fullName evidence="2">Tyr recombinase domain-containing protein</fullName>
    </recommendedName>
</protein>
<dbReference type="InterPro" id="IPR011010">
    <property type="entry name" value="DNA_brk_join_enz"/>
</dbReference>
<evidence type="ECO:0000259" key="2">
    <source>
        <dbReference type="PROSITE" id="PS51898"/>
    </source>
</evidence>
<dbReference type="InterPro" id="IPR050090">
    <property type="entry name" value="Tyrosine_recombinase_XerCD"/>
</dbReference>
<evidence type="ECO:0000313" key="4">
    <source>
        <dbReference type="Proteomes" id="UP000247832"/>
    </source>
</evidence>
<gene>
    <name evidence="3" type="ORF">CVV68_22755</name>
</gene>
<feature type="domain" description="Tyr recombinase" evidence="2">
    <location>
        <begin position="207"/>
        <end position="439"/>
    </location>
</feature>
<dbReference type="AlphaFoldDB" id="A0A2V5KYY4"/>
<dbReference type="EMBL" id="QJVD01000078">
    <property type="protein sequence ID" value="PYI64071.1"/>
    <property type="molecule type" value="Genomic_DNA"/>
</dbReference>
<proteinExistence type="predicted"/>
<evidence type="ECO:0000256" key="1">
    <source>
        <dbReference type="ARBA" id="ARBA00023172"/>
    </source>
</evidence>
<dbReference type="PANTHER" id="PTHR30349:SF64">
    <property type="entry name" value="PROPHAGE INTEGRASE INTD-RELATED"/>
    <property type="match status" value="1"/>
</dbReference>
<dbReference type="Gene3D" id="1.10.443.10">
    <property type="entry name" value="Intergrase catalytic core"/>
    <property type="match status" value="1"/>
</dbReference>